<sequence>MEDTNKPLEERNEEFIAYELAILKDRGQWTKYCRIVANAMSAIPWVGQVLASSASIHGENEQGRVNELHEEWLKIHQQKVNQLMLTLDEMAYRLESVHATNKSRIQSDAYLALIRRAFKSWDAAETQEKRDYVVNLISNAAASPLCPDDQIRLFNDWLDKYHEIHFKVIRAIYQSKGITRLAIWQSVSEEMPREDSAEADLFKLLIRDLSAGGVIRQTRETTYEGDFVKQSSKGKVRKPASPLLESAFEETKPYQLTELGAQFVHYTMNQVVKKLSSV</sequence>
<protein>
    <submittedName>
        <fullName evidence="1">Uncharacterized protein</fullName>
    </submittedName>
</protein>
<dbReference type="Proteomes" id="UP000014461">
    <property type="component" value="Unassembled WGS sequence"/>
</dbReference>
<proteinExistence type="predicted"/>
<dbReference type="RefSeq" id="WP_016400304.1">
    <property type="nucleotide sequence ID" value="NZ_BARX01000003.1"/>
</dbReference>
<dbReference type="AlphaFoldDB" id="R9PQZ7"/>
<evidence type="ECO:0000313" key="1">
    <source>
        <dbReference type="EMBL" id="GAD00536.1"/>
    </source>
</evidence>
<keyword evidence="2" id="KW-1185">Reference proteome</keyword>
<reference evidence="1" key="1">
    <citation type="journal article" date="2013" name="Genome Announc.">
        <title>Draft Genome Sequence of Agarivorans albus Strain MKT 106T, an Agarolytic Marine Bacterium.</title>
        <authorList>
            <person name="Yasuike M."/>
            <person name="Nakamura Y."/>
            <person name="Kai W."/>
            <person name="Fujiwara A."/>
            <person name="Fukui Y."/>
            <person name="Satomi M."/>
            <person name="Sano M."/>
        </authorList>
    </citation>
    <scope>NUCLEOTIDE SEQUENCE [LARGE SCALE GENOMIC DNA]</scope>
</reference>
<evidence type="ECO:0000313" key="2">
    <source>
        <dbReference type="Proteomes" id="UP000014461"/>
    </source>
</evidence>
<name>R9PQZ7_AGAAL</name>
<accession>R9PQZ7</accession>
<comment type="caution">
    <text evidence="1">The sequence shown here is derived from an EMBL/GenBank/DDBJ whole genome shotgun (WGS) entry which is preliminary data.</text>
</comment>
<organism evidence="1 2">
    <name type="scientific">Agarivorans albus MKT 106</name>
    <dbReference type="NCBI Taxonomy" id="1331007"/>
    <lineage>
        <taxon>Bacteria</taxon>
        <taxon>Pseudomonadati</taxon>
        <taxon>Pseudomonadota</taxon>
        <taxon>Gammaproteobacteria</taxon>
        <taxon>Alteromonadales</taxon>
        <taxon>Alteromonadaceae</taxon>
        <taxon>Agarivorans</taxon>
    </lineage>
</organism>
<gene>
    <name evidence="1" type="ORF">AALB_0616</name>
</gene>
<dbReference type="EMBL" id="BARX01000003">
    <property type="protein sequence ID" value="GAD00536.1"/>
    <property type="molecule type" value="Genomic_DNA"/>
</dbReference>
<dbReference type="OrthoDB" id="7834651at2"/>